<accession>A0ABP8D8B1</accession>
<dbReference type="NCBIfam" id="TIGR00745">
    <property type="entry name" value="apbA_panE"/>
    <property type="match status" value="1"/>
</dbReference>
<dbReference type="Pfam" id="PF08546">
    <property type="entry name" value="ApbA_C"/>
    <property type="match status" value="1"/>
</dbReference>
<protein>
    <recommendedName>
        <fullName evidence="4">2-dehydropantoate 2-reductase</fullName>
        <ecNumber evidence="4">1.1.1.169</ecNumber>
    </recommendedName>
    <alternativeName>
        <fullName evidence="4">Ketopantoate reductase</fullName>
    </alternativeName>
</protein>
<comment type="pathway">
    <text evidence="4">Cofactor biosynthesis; (R)-pantothenate biosynthesis; (R)-pantoate from 3-methyl-2-oxobutanoate: step 2/2.</text>
</comment>
<evidence type="ECO:0000256" key="1">
    <source>
        <dbReference type="ARBA" id="ARBA00007870"/>
    </source>
</evidence>
<keyword evidence="4" id="KW-0566">Pantothenate biosynthesis</keyword>
<dbReference type="InterPro" id="IPR013332">
    <property type="entry name" value="KPR_N"/>
</dbReference>
<evidence type="ECO:0000313" key="8">
    <source>
        <dbReference type="Proteomes" id="UP001500620"/>
    </source>
</evidence>
<reference evidence="8" key="1">
    <citation type="journal article" date="2019" name="Int. J. Syst. Evol. Microbiol.">
        <title>The Global Catalogue of Microorganisms (GCM) 10K type strain sequencing project: providing services to taxonomists for standard genome sequencing and annotation.</title>
        <authorList>
            <consortium name="The Broad Institute Genomics Platform"/>
            <consortium name="The Broad Institute Genome Sequencing Center for Infectious Disease"/>
            <person name="Wu L."/>
            <person name="Ma J."/>
        </authorList>
    </citation>
    <scope>NUCLEOTIDE SEQUENCE [LARGE SCALE GENOMIC DNA]</scope>
    <source>
        <strain evidence="8">JCM 17441</strain>
    </source>
</reference>
<dbReference type="InterPro" id="IPR013752">
    <property type="entry name" value="KPA_reductase"/>
</dbReference>
<feature type="domain" description="Ketopantoate reductase N-terminal" evidence="5">
    <location>
        <begin position="4"/>
        <end position="139"/>
    </location>
</feature>
<keyword evidence="2 4" id="KW-0521">NADP</keyword>
<dbReference type="PANTHER" id="PTHR21708">
    <property type="entry name" value="PROBABLE 2-DEHYDROPANTOATE 2-REDUCTASE"/>
    <property type="match status" value="1"/>
</dbReference>
<gene>
    <name evidence="7" type="ORF">GCM10022255_035640</name>
</gene>
<dbReference type="InterPro" id="IPR003710">
    <property type="entry name" value="ApbA"/>
</dbReference>
<comment type="catalytic activity">
    <reaction evidence="4">
        <text>(R)-pantoate + NADP(+) = 2-dehydropantoate + NADPH + H(+)</text>
        <dbReference type="Rhea" id="RHEA:16233"/>
        <dbReference type="ChEBI" id="CHEBI:11561"/>
        <dbReference type="ChEBI" id="CHEBI:15378"/>
        <dbReference type="ChEBI" id="CHEBI:15980"/>
        <dbReference type="ChEBI" id="CHEBI:57783"/>
        <dbReference type="ChEBI" id="CHEBI:58349"/>
        <dbReference type="EC" id="1.1.1.169"/>
    </reaction>
</comment>
<dbReference type="Proteomes" id="UP001500620">
    <property type="component" value="Unassembled WGS sequence"/>
</dbReference>
<evidence type="ECO:0000256" key="2">
    <source>
        <dbReference type="ARBA" id="ARBA00022857"/>
    </source>
</evidence>
<dbReference type="InterPro" id="IPR008927">
    <property type="entry name" value="6-PGluconate_DH-like_C_sf"/>
</dbReference>
<feature type="domain" description="Ketopantoate reductase C-terminal" evidence="6">
    <location>
        <begin position="173"/>
        <end position="287"/>
    </location>
</feature>
<evidence type="ECO:0000313" key="7">
    <source>
        <dbReference type="EMBL" id="GAA4249844.1"/>
    </source>
</evidence>
<dbReference type="SUPFAM" id="SSF48179">
    <property type="entry name" value="6-phosphogluconate dehydrogenase C-terminal domain-like"/>
    <property type="match status" value="1"/>
</dbReference>
<dbReference type="EC" id="1.1.1.169" evidence="4"/>
<evidence type="ECO:0000256" key="3">
    <source>
        <dbReference type="ARBA" id="ARBA00023002"/>
    </source>
</evidence>
<name>A0ABP8D8B1_9ACTN</name>
<organism evidence="7 8">
    <name type="scientific">Dactylosporangium darangshiense</name>
    <dbReference type="NCBI Taxonomy" id="579108"/>
    <lineage>
        <taxon>Bacteria</taxon>
        <taxon>Bacillati</taxon>
        <taxon>Actinomycetota</taxon>
        <taxon>Actinomycetes</taxon>
        <taxon>Micromonosporales</taxon>
        <taxon>Micromonosporaceae</taxon>
        <taxon>Dactylosporangium</taxon>
    </lineage>
</organism>
<evidence type="ECO:0000256" key="4">
    <source>
        <dbReference type="RuleBase" id="RU362068"/>
    </source>
</evidence>
<dbReference type="EMBL" id="BAABAT010000008">
    <property type="protein sequence ID" value="GAA4249844.1"/>
    <property type="molecule type" value="Genomic_DNA"/>
</dbReference>
<dbReference type="Gene3D" id="1.10.1040.10">
    <property type="entry name" value="N-(1-d-carboxylethyl)-l-norvaline Dehydrogenase, domain 2"/>
    <property type="match status" value="1"/>
</dbReference>
<evidence type="ECO:0000259" key="5">
    <source>
        <dbReference type="Pfam" id="PF02558"/>
    </source>
</evidence>
<dbReference type="InterPro" id="IPR051402">
    <property type="entry name" value="KPR-Related"/>
</dbReference>
<keyword evidence="8" id="KW-1185">Reference proteome</keyword>
<dbReference type="PANTHER" id="PTHR21708:SF26">
    <property type="entry name" value="2-DEHYDROPANTOATE 2-REDUCTASE"/>
    <property type="match status" value="1"/>
</dbReference>
<dbReference type="SUPFAM" id="SSF51735">
    <property type="entry name" value="NAD(P)-binding Rossmann-fold domains"/>
    <property type="match status" value="1"/>
</dbReference>
<comment type="caution">
    <text evidence="7">The sequence shown here is derived from an EMBL/GenBank/DDBJ whole genome shotgun (WGS) entry which is preliminary data.</text>
</comment>
<dbReference type="InterPro" id="IPR036291">
    <property type="entry name" value="NAD(P)-bd_dom_sf"/>
</dbReference>
<keyword evidence="3 4" id="KW-0560">Oxidoreductase</keyword>
<dbReference type="Pfam" id="PF02558">
    <property type="entry name" value="ApbA"/>
    <property type="match status" value="1"/>
</dbReference>
<dbReference type="Gene3D" id="3.40.50.720">
    <property type="entry name" value="NAD(P)-binding Rossmann-like Domain"/>
    <property type="match status" value="1"/>
</dbReference>
<sequence length="288" mass="29533">MSNVAIVGPGGVGGLLGGVLTRAGHDVVYVARPETAAALNERGMSVHSVQFGDFTVPARAVESLTSPVDVAVVATKATTLTDALDRLPASAPGIILPLLNGVEHVELLRERYPSARVVAGAIRVESTRVATGRIEHTSPFSGIDVAGPGADTVAALLTGAGFDVTIRDTEAAVLWAKLALLAPVALITTAARASIGTARQTRRDDLVEMVSEVTALARASGTQVEAPAILSVIDQIPPPMKSSMLRDAEAGRPLELDAIGGSVLHAGARLGIPTPATSRVVAELRAMS</sequence>
<proteinExistence type="inferred from homology"/>
<comment type="similarity">
    <text evidence="1 4">Belongs to the ketopantoate reductase family.</text>
</comment>
<comment type="function">
    <text evidence="4">Catalyzes the NADPH-dependent reduction of ketopantoate into pantoic acid.</text>
</comment>
<dbReference type="InterPro" id="IPR013328">
    <property type="entry name" value="6PGD_dom2"/>
</dbReference>
<evidence type="ECO:0000259" key="6">
    <source>
        <dbReference type="Pfam" id="PF08546"/>
    </source>
</evidence>
<dbReference type="RefSeq" id="WP_345128035.1">
    <property type="nucleotide sequence ID" value="NZ_BAABAT010000008.1"/>
</dbReference>